<dbReference type="WBParaSite" id="PDA_v2.g8793.t1">
    <property type="protein sequence ID" value="PDA_v2.g8793.t1"/>
    <property type="gene ID" value="PDA_v2.g8793"/>
</dbReference>
<feature type="region of interest" description="Disordered" evidence="1">
    <location>
        <begin position="262"/>
        <end position="440"/>
    </location>
</feature>
<feature type="compositionally biased region" description="Polar residues" evidence="1">
    <location>
        <begin position="340"/>
        <end position="349"/>
    </location>
</feature>
<feature type="transmembrane region" description="Helical" evidence="2">
    <location>
        <begin position="228"/>
        <end position="252"/>
    </location>
</feature>
<accession>A0A914RAY7</accession>
<keyword evidence="2" id="KW-1133">Transmembrane helix</keyword>
<evidence type="ECO:0000256" key="2">
    <source>
        <dbReference type="SAM" id="Phobius"/>
    </source>
</evidence>
<dbReference type="AlphaFoldDB" id="A0A914RAY7"/>
<feature type="compositionally biased region" description="Polar residues" evidence="1">
    <location>
        <begin position="296"/>
        <end position="307"/>
    </location>
</feature>
<evidence type="ECO:0000256" key="1">
    <source>
        <dbReference type="SAM" id="MobiDB-lite"/>
    </source>
</evidence>
<keyword evidence="2" id="KW-0472">Membrane</keyword>
<keyword evidence="2" id="KW-0812">Transmembrane</keyword>
<evidence type="ECO:0000313" key="3">
    <source>
        <dbReference type="Proteomes" id="UP000887578"/>
    </source>
</evidence>
<proteinExistence type="predicted"/>
<feature type="region of interest" description="Disordered" evidence="1">
    <location>
        <begin position="176"/>
        <end position="218"/>
    </location>
</feature>
<dbReference type="Proteomes" id="UP000887578">
    <property type="component" value="Unplaced"/>
</dbReference>
<reference evidence="4" key="1">
    <citation type="submission" date="2022-11" db="UniProtKB">
        <authorList>
            <consortium name="WormBaseParasite"/>
        </authorList>
    </citation>
    <scope>IDENTIFICATION</scope>
</reference>
<organism evidence="3 4">
    <name type="scientific">Panagrolaimus davidi</name>
    <dbReference type="NCBI Taxonomy" id="227884"/>
    <lineage>
        <taxon>Eukaryota</taxon>
        <taxon>Metazoa</taxon>
        <taxon>Ecdysozoa</taxon>
        <taxon>Nematoda</taxon>
        <taxon>Chromadorea</taxon>
        <taxon>Rhabditida</taxon>
        <taxon>Tylenchina</taxon>
        <taxon>Panagrolaimomorpha</taxon>
        <taxon>Panagrolaimoidea</taxon>
        <taxon>Panagrolaimidae</taxon>
        <taxon>Panagrolaimus</taxon>
    </lineage>
</organism>
<feature type="compositionally biased region" description="Low complexity" evidence="1">
    <location>
        <begin position="177"/>
        <end position="197"/>
    </location>
</feature>
<evidence type="ECO:0000313" key="4">
    <source>
        <dbReference type="WBParaSite" id="PDA_v2.g8793.t1"/>
    </source>
</evidence>
<keyword evidence="3" id="KW-1185">Reference proteome</keyword>
<sequence>MNVTSIEDVPETQKENLRIENGYAIIEMKAGDDLKEYNASFLLNQNESLIFVFNVTYNDTFQNYLNLTLNSSDNVNSTMISLKYGNFFSSVIFMFQESGIGTFADTHSMTFELLPDGTLTNNGSRSSAIPKIFPVSDAEIQEDNGKRRIDFLISWKNKVYGEFMIPLNQFAVEVPPTTTTSTTTTSTTTETSTTTTTPKKLVTENTKPSTKKKSSVAKASISETSDEMIWGIGLFIFAVLYLIVIGVAVYFYRKKKRELRAKARTSYSPLATHPKKNGGNIQTTKLPNLPPADATQVPSNALKSNPLKTAKPPSAPAKQALVTKSAVPVPTKPTPMIKSAEQTKPTPLTKNVEPAPVPKAAATNMKSTEPAKPAQLTEKVEPAPIVPTKIPPTQPTTTGPKPASQLPPSTKSSDEKKMTGTEFGKPGENYVEFATLNEKK</sequence>
<name>A0A914RAY7_9BILA</name>
<protein>
    <submittedName>
        <fullName evidence="4">Uncharacterized protein</fullName>
    </submittedName>
</protein>